<reference evidence="1" key="1">
    <citation type="journal article" date="2012" name="Nature">
        <title>The tomato genome sequence provides insights into fleshy fruit evolution.</title>
        <authorList>
            <consortium name="Tomato Genome Consortium"/>
        </authorList>
    </citation>
    <scope>NUCLEOTIDE SEQUENCE [LARGE SCALE GENOMIC DNA]</scope>
    <source>
        <strain evidence="1">cv. Heinz 1706</strain>
    </source>
</reference>
<dbReference type="AlphaFoldDB" id="A0A3Q7FBH1"/>
<name>A0A3Q7FBH1_SOLLC</name>
<keyword evidence="2" id="KW-1185">Reference proteome</keyword>
<dbReference type="InParanoid" id="A0A3Q7FBH1"/>
<reference evidence="1" key="2">
    <citation type="submission" date="2019-01" db="UniProtKB">
        <authorList>
            <consortium name="EnsemblPlants"/>
        </authorList>
    </citation>
    <scope>IDENTIFICATION</scope>
    <source>
        <strain evidence="1">cv. Heinz 1706</strain>
    </source>
</reference>
<proteinExistence type="predicted"/>
<protein>
    <submittedName>
        <fullName evidence="1">Uncharacterized protein</fullName>
    </submittedName>
</protein>
<accession>A0A3Q7FBH1</accession>
<sequence>MGKRGAGSRVAKRHLNFLPAAKKLTVECTVRSAIRSSQIILWGSASVKHDPESRFLCQIKSSSQSILK</sequence>
<dbReference type="EnsemblPlants" id="Solyc02g088950.2.1">
    <property type="protein sequence ID" value="Solyc02g088950.2.1"/>
    <property type="gene ID" value="Solyc02g088950.2"/>
</dbReference>
<dbReference type="Gramene" id="Solyc02g088950.2.1">
    <property type="protein sequence ID" value="Solyc02g088950.2.1"/>
    <property type="gene ID" value="Solyc02g088950.2"/>
</dbReference>
<organism evidence="1">
    <name type="scientific">Solanum lycopersicum</name>
    <name type="common">Tomato</name>
    <name type="synonym">Lycopersicon esculentum</name>
    <dbReference type="NCBI Taxonomy" id="4081"/>
    <lineage>
        <taxon>Eukaryota</taxon>
        <taxon>Viridiplantae</taxon>
        <taxon>Streptophyta</taxon>
        <taxon>Embryophyta</taxon>
        <taxon>Tracheophyta</taxon>
        <taxon>Spermatophyta</taxon>
        <taxon>Magnoliopsida</taxon>
        <taxon>eudicotyledons</taxon>
        <taxon>Gunneridae</taxon>
        <taxon>Pentapetalae</taxon>
        <taxon>asterids</taxon>
        <taxon>lamiids</taxon>
        <taxon>Solanales</taxon>
        <taxon>Solanaceae</taxon>
        <taxon>Solanoideae</taxon>
        <taxon>Solaneae</taxon>
        <taxon>Solanum</taxon>
        <taxon>Solanum subgen. Lycopersicon</taxon>
    </lineage>
</organism>
<dbReference type="STRING" id="4081.A0A3Q7FBH1"/>
<evidence type="ECO:0000313" key="2">
    <source>
        <dbReference type="Proteomes" id="UP000004994"/>
    </source>
</evidence>
<evidence type="ECO:0000313" key="1">
    <source>
        <dbReference type="EnsemblPlants" id="Solyc02g088950.2.1"/>
    </source>
</evidence>
<dbReference type="PaxDb" id="4081-Solyc02g088950.1.1"/>
<dbReference type="Proteomes" id="UP000004994">
    <property type="component" value="Chromosome 2"/>
</dbReference>